<proteinExistence type="predicted"/>
<dbReference type="EMBL" id="JAFEUC010000005">
    <property type="protein sequence ID" value="MBM7077202.1"/>
    <property type="molecule type" value="Genomic_DNA"/>
</dbReference>
<gene>
    <name evidence="2" type="ORF">JQX11_12710</name>
</gene>
<keyword evidence="3" id="KW-1185">Reference proteome</keyword>
<dbReference type="Proteomes" id="UP001518872">
    <property type="component" value="Unassembled WGS sequence"/>
</dbReference>
<sequence length="377" mass="40200">MTVTAVVTCVLRRVEYQAFPAEQTITVRCTAVADTAVAQGYGTAVTEAVARRKALSEAVERMLACTPFALLARPSTSRATAADARSGPDGARTVPPGCRLRRYRALDGGSDLAVPLFWSAPWVAGTELAEGTLTPPVARLSSTIGWAVAPTPAAALRGAVLELTELLDHGAFLYRSLAVAPAGRSGTAATDRAEVETIPLSFVGGTPVVLVVARAGRRMPATGLGAAQTVAAATERALLELAQADTMWRANETAVPAERYFLRRFERWPLLLRCATLDFEPVPAPVPGRAPQAPERELAAAGVRVWADTGELEVSAPELPTTRLHFAHAVSRPQPLLGLVRAGVPVFDMGEVRKILDDRVRRQRPLDRRPAGRGTTR</sequence>
<accession>A0ABS2IS83</accession>
<evidence type="ECO:0000313" key="3">
    <source>
        <dbReference type="Proteomes" id="UP001518872"/>
    </source>
</evidence>
<dbReference type="RefSeq" id="WP_204925178.1">
    <property type="nucleotide sequence ID" value="NZ_JAFEUC010000005.1"/>
</dbReference>
<dbReference type="InterPro" id="IPR003776">
    <property type="entry name" value="YcaO-like_dom"/>
</dbReference>
<reference evidence="2 3" key="1">
    <citation type="submission" date="2021-02" db="EMBL/GenBank/DDBJ databases">
        <authorList>
            <person name="Ra J.-S."/>
        </authorList>
    </citation>
    <scope>NUCLEOTIDE SEQUENCE [LARGE SCALE GENOMIC DNA]</scope>
    <source>
        <strain evidence="2 3">MMS20-R1-14</strain>
    </source>
</reference>
<dbReference type="PROSITE" id="PS51664">
    <property type="entry name" value="YCAO"/>
    <property type="match status" value="1"/>
</dbReference>
<evidence type="ECO:0000313" key="2">
    <source>
        <dbReference type="EMBL" id="MBM7077202.1"/>
    </source>
</evidence>
<organism evidence="2 3">
    <name type="scientific">Micromonospora humida</name>
    <dbReference type="NCBI Taxonomy" id="2809018"/>
    <lineage>
        <taxon>Bacteria</taxon>
        <taxon>Bacillati</taxon>
        <taxon>Actinomycetota</taxon>
        <taxon>Actinomycetes</taxon>
        <taxon>Micromonosporales</taxon>
        <taxon>Micromonosporaceae</taxon>
        <taxon>Micromonospora</taxon>
    </lineage>
</organism>
<name>A0ABS2IS83_9ACTN</name>
<feature type="domain" description="YcaO" evidence="1">
    <location>
        <begin position="42"/>
        <end position="377"/>
    </location>
</feature>
<comment type="caution">
    <text evidence="2">The sequence shown here is derived from an EMBL/GenBank/DDBJ whole genome shotgun (WGS) entry which is preliminary data.</text>
</comment>
<evidence type="ECO:0000259" key="1">
    <source>
        <dbReference type="PROSITE" id="PS51664"/>
    </source>
</evidence>
<protein>
    <submittedName>
        <fullName evidence="2">YcaO-like family protein</fullName>
    </submittedName>
</protein>